<evidence type="ECO:0000313" key="4">
    <source>
        <dbReference type="Proteomes" id="UP001595075"/>
    </source>
</evidence>
<reference evidence="3 4" key="1">
    <citation type="journal article" date="2024" name="Commun. Biol.">
        <title>Comparative genomic analysis of thermophilic fungi reveals convergent evolutionary adaptations and gene losses.</title>
        <authorList>
            <person name="Steindorff A.S."/>
            <person name="Aguilar-Pontes M.V."/>
            <person name="Robinson A.J."/>
            <person name="Andreopoulos B."/>
            <person name="LaButti K."/>
            <person name="Kuo A."/>
            <person name="Mondo S."/>
            <person name="Riley R."/>
            <person name="Otillar R."/>
            <person name="Haridas S."/>
            <person name="Lipzen A."/>
            <person name="Grimwood J."/>
            <person name="Schmutz J."/>
            <person name="Clum A."/>
            <person name="Reid I.D."/>
            <person name="Moisan M.C."/>
            <person name="Butler G."/>
            <person name="Nguyen T.T.M."/>
            <person name="Dewar K."/>
            <person name="Conant G."/>
            <person name="Drula E."/>
            <person name="Henrissat B."/>
            <person name="Hansel C."/>
            <person name="Singer S."/>
            <person name="Hutchinson M.I."/>
            <person name="de Vries R.P."/>
            <person name="Natvig D.O."/>
            <person name="Powell A.J."/>
            <person name="Tsang A."/>
            <person name="Grigoriev I.V."/>
        </authorList>
    </citation>
    <scope>NUCLEOTIDE SEQUENCE [LARGE SCALE GENOMIC DNA]</scope>
    <source>
        <strain evidence="3 4">CBS 494.80</strain>
    </source>
</reference>
<feature type="region of interest" description="Disordered" evidence="1">
    <location>
        <begin position="24"/>
        <end position="52"/>
    </location>
</feature>
<dbReference type="Proteomes" id="UP001595075">
    <property type="component" value="Unassembled WGS sequence"/>
</dbReference>
<keyword evidence="2" id="KW-0812">Transmembrane</keyword>
<feature type="transmembrane region" description="Helical" evidence="2">
    <location>
        <begin position="74"/>
        <end position="100"/>
    </location>
</feature>
<gene>
    <name evidence="3" type="ORF">VTL71DRAFT_16368</name>
</gene>
<evidence type="ECO:0000256" key="2">
    <source>
        <dbReference type="SAM" id="Phobius"/>
    </source>
</evidence>
<keyword evidence="2" id="KW-0472">Membrane</keyword>
<organism evidence="3 4">
    <name type="scientific">Oculimacula yallundae</name>
    <dbReference type="NCBI Taxonomy" id="86028"/>
    <lineage>
        <taxon>Eukaryota</taxon>
        <taxon>Fungi</taxon>
        <taxon>Dikarya</taxon>
        <taxon>Ascomycota</taxon>
        <taxon>Pezizomycotina</taxon>
        <taxon>Leotiomycetes</taxon>
        <taxon>Helotiales</taxon>
        <taxon>Ploettnerulaceae</taxon>
        <taxon>Oculimacula</taxon>
    </lineage>
</organism>
<sequence>MTNFSHPNPAHTAGFEDIELGDLSPRGRALTRPSITAAAPPAPEKAPETEKKSLIRRTIIDPMKVFCENHPNPSIAICILFVILCLVMSIVLLSLFMGIFSDQNPMTEEMREGIENLPGFGRAYR</sequence>
<keyword evidence="2" id="KW-1133">Transmembrane helix</keyword>
<accession>A0ABR4CE99</accession>
<keyword evidence="4" id="KW-1185">Reference proteome</keyword>
<name>A0ABR4CE99_9HELO</name>
<evidence type="ECO:0000256" key="1">
    <source>
        <dbReference type="SAM" id="MobiDB-lite"/>
    </source>
</evidence>
<comment type="caution">
    <text evidence="3">The sequence shown here is derived from an EMBL/GenBank/DDBJ whole genome shotgun (WGS) entry which is preliminary data.</text>
</comment>
<protein>
    <submittedName>
        <fullName evidence="3">Uncharacterized protein</fullName>
    </submittedName>
</protein>
<evidence type="ECO:0000313" key="3">
    <source>
        <dbReference type="EMBL" id="KAL2068270.1"/>
    </source>
</evidence>
<proteinExistence type="predicted"/>
<dbReference type="EMBL" id="JAZHXI010000009">
    <property type="protein sequence ID" value="KAL2068270.1"/>
    <property type="molecule type" value="Genomic_DNA"/>
</dbReference>